<accession>A0A0N4Z1A7</accession>
<dbReference type="Proteomes" id="UP000038045">
    <property type="component" value="Unplaced"/>
</dbReference>
<dbReference type="GO" id="GO:0000176">
    <property type="term" value="C:nuclear exosome (RNase complex)"/>
    <property type="evidence" value="ECO:0007669"/>
    <property type="project" value="TreeGrafter"/>
</dbReference>
<dbReference type="GO" id="GO:0006396">
    <property type="term" value="P:RNA processing"/>
    <property type="evidence" value="ECO:0007669"/>
    <property type="project" value="InterPro"/>
</dbReference>
<feature type="coiled-coil region" evidence="3">
    <location>
        <begin position="499"/>
        <end position="533"/>
    </location>
</feature>
<dbReference type="WBParaSite" id="PTRK_0000048200.1">
    <property type="protein sequence ID" value="PTRK_0000048200.1"/>
    <property type="gene ID" value="PTRK_0000048200"/>
</dbReference>
<organism evidence="5 6">
    <name type="scientific">Parastrongyloides trichosuri</name>
    <name type="common">Possum-specific nematode worm</name>
    <dbReference type="NCBI Taxonomy" id="131310"/>
    <lineage>
        <taxon>Eukaryota</taxon>
        <taxon>Metazoa</taxon>
        <taxon>Ecdysozoa</taxon>
        <taxon>Nematoda</taxon>
        <taxon>Chromadorea</taxon>
        <taxon>Rhabditida</taxon>
        <taxon>Tylenchina</taxon>
        <taxon>Panagrolaimomorpha</taxon>
        <taxon>Strongyloidoidea</taxon>
        <taxon>Strongyloididae</taxon>
        <taxon>Parastrongyloides</taxon>
    </lineage>
</organism>
<dbReference type="STRING" id="131310.A0A0N4Z1A7"/>
<dbReference type="PANTHER" id="PTHR12686">
    <property type="entry name" value="3'-5' EXORIBONUCLEASE CSL4-RELATED"/>
    <property type="match status" value="1"/>
</dbReference>
<dbReference type="PANTHER" id="PTHR12686:SF8">
    <property type="entry name" value="EXOSOME COMPLEX COMPONENT CSL4"/>
    <property type="match status" value="1"/>
</dbReference>
<dbReference type="InterPro" id="IPR039771">
    <property type="entry name" value="Csl4"/>
</dbReference>
<reference evidence="6" key="1">
    <citation type="submission" date="2017-02" db="UniProtKB">
        <authorList>
            <consortium name="WormBaseParasite"/>
        </authorList>
    </citation>
    <scope>IDENTIFICATION</scope>
</reference>
<protein>
    <submittedName>
        <fullName evidence="6">S1 motif domain-containing protein</fullName>
    </submittedName>
</protein>
<dbReference type="InterPro" id="IPR012340">
    <property type="entry name" value="NA-bd_OB-fold"/>
</dbReference>
<dbReference type="Gene3D" id="2.40.50.140">
    <property type="entry name" value="Nucleic acid-binding proteins"/>
    <property type="match status" value="1"/>
</dbReference>
<dbReference type="SUPFAM" id="SSF110324">
    <property type="entry name" value="Ribosomal L27 protein-like"/>
    <property type="match status" value="1"/>
</dbReference>
<dbReference type="AlphaFoldDB" id="A0A0N4Z1A7"/>
<feature type="region of interest" description="Disordered" evidence="4">
    <location>
        <begin position="223"/>
        <end position="249"/>
    </location>
</feature>
<keyword evidence="3" id="KW-0175">Coiled coil</keyword>
<proteinExistence type="predicted"/>
<evidence type="ECO:0000256" key="4">
    <source>
        <dbReference type="SAM" id="MobiDB-lite"/>
    </source>
</evidence>
<name>A0A0N4Z1A7_PARTI</name>
<feature type="compositionally biased region" description="Basic residues" evidence="4">
    <location>
        <begin position="295"/>
        <end position="309"/>
    </location>
</feature>
<dbReference type="GO" id="GO:0005730">
    <property type="term" value="C:nucleolus"/>
    <property type="evidence" value="ECO:0007669"/>
    <property type="project" value="UniProtKB-SubCell"/>
</dbReference>
<evidence type="ECO:0000256" key="2">
    <source>
        <dbReference type="ARBA" id="ARBA00022835"/>
    </source>
</evidence>
<keyword evidence="2" id="KW-0271">Exosome</keyword>
<evidence type="ECO:0000256" key="1">
    <source>
        <dbReference type="ARBA" id="ARBA00004604"/>
    </source>
</evidence>
<dbReference type="GO" id="GO:0005737">
    <property type="term" value="C:cytoplasm"/>
    <property type="evidence" value="ECO:0007669"/>
    <property type="project" value="TreeGrafter"/>
</dbReference>
<evidence type="ECO:0000313" key="5">
    <source>
        <dbReference type="Proteomes" id="UP000038045"/>
    </source>
</evidence>
<sequence>MMNGNCDLSPRKDRFVMVGEMIVEAEPNFRAGAGTYYSNDVIRSSMMGNVYTDVVEDKMNPGKYEFIYSVKEPNLPPEMASVAEDPKVGDMITGRVSYISQNFARIIILCVNNLVLKAPLMGILRKEHLGKRDIKLEGLPNCIQPGDIISAQILHLANIGNNNSPYILSMAEDVCGVLKAIGKDGKEMTPLNTYQVIHKESGNTELRKVAQVPLFFYMEEEQQQSEASTIDDKGETTQPTKRTRRSAALKSENTWKNIIHDDKMVNTESDSCEIDHNEGKVVAEIKPEVEVSVKPTRRRTTNPKPRGKPKKNEHIEGEAGIPKNENEQSNVYEIRGEAVKESENNKTVVTGNAPLVSAPSVKRKGRSVGVTKGTNKLPNVLVVKQPGKTKKLTNNGDINTSQNKTFNITPDMKQRASSPGHRHVINVTNSSFSVVNTSQSHSQKVLKSRINQIVQRNGTKVVNGQTLQEANKLLEEMCSIIETLCNQSKIDILNAEQIEKNLKANIQLQDNKISSLTRRISSLEHELIKISRQKHFDMVEGISLQNNVSNEITENSGAINLRSVGNEYNAPIGHGDPHHMIHNPIPEYSSAYNNINSGLITNRPMSGNNNDAFVISKPPQRHGGRIQTQEMQYYLPPVGTYQQPTYTAPYGMGSLDMEREIMGVPNNSMNVNNIHQLNVSGRSVIEKNGVTYQDL</sequence>
<evidence type="ECO:0000256" key="3">
    <source>
        <dbReference type="SAM" id="Coils"/>
    </source>
</evidence>
<comment type="subcellular location">
    <subcellularLocation>
        <location evidence="1">Nucleus</location>
        <location evidence="1">Nucleolus</location>
    </subcellularLocation>
</comment>
<feature type="region of interest" description="Disordered" evidence="4">
    <location>
        <begin position="289"/>
        <end position="329"/>
    </location>
</feature>
<keyword evidence="5" id="KW-1185">Reference proteome</keyword>
<evidence type="ECO:0000313" key="6">
    <source>
        <dbReference type="WBParaSite" id="PTRK_0000048200.1"/>
    </source>
</evidence>
<dbReference type="SUPFAM" id="SSF50249">
    <property type="entry name" value="Nucleic acid-binding proteins"/>
    <property type="match status" value="1"/>
</dbReference>